<dbReference type="Pfam" id="PF00078">
    <property type="entry name" value="RVT_1"/>
    <property type="match status" value="1"/>
</dbReference>
<keyword evidence="5" id="KW-0378">Hydrolase</keyword>
<dbReference type="GO" id="GO:0004519">
    <property type="term" value="F:endonuclease activity"/>
    <property type="evidence" value="ECO:0007669"/>
    <property type="project" value="UniProtKB-KW"/>
</dbReference>
<name>A0A6V7XM29_MELEN</name>
<dbReference type="GO" id="GO:0006508">
    <property type="term" value="P:proteolysis"/>
    <property type="evidence" value="ECO:0007669"/>
    <property type="project" value="InterPro"/>
</dbReference>
<keyword evidence="8" id="KW-0229">DNA integration</keyword>
<keyword evidence="4" id="KW-0540">Nuclease</keyword>
<evidence type="ECO:0000256" key="5">
    <source>
        <dbReference type="ARBA" id="ARBA00022759"/>
    </source>
</evidence>
<dbReference type="EMBL" id="CAJEWN010001832">
    <property type="protein sequence ID" value="CAD2200323.1"/>
    <property type="molecule type" value="Genomic_DNA"/>
</dbReference>
<organism evidence="11 12">
    <name type="scientific">Meloidogyne enterolobii</name>
    <name type="common">Root-knot nematode worm</name>
    <name type="synonym">Meloidogyne mayaguensis</name>
    <dbReference type="NCBI Taxonomy" id="390850"/>
    <lineage>
        <taxon>Eukaryota</taxon>
        <taxon>Metazoa</taxon>
        <taxon>Ecdysozoa</taxon>
        <taxon>Nematoda</taxon>
        <taxon>Chromadorea</taxon>
        <taxon>Rhabditida</taxon>
        <taxon>Tylenchina</taxon>
        <taxon>Tylenchomorpha</taxon>
        <taxon>Tylenchoidea</taxon>
        <taxon>Meloidogynidae</taxon>
        <taxon>Meloidogyninae</taxon>
        <taxon>Meloidogyne</taxon>
    </lineage>
</organism>
<dbReference type="PANTHER" id="PTHR37984">
    <property type="entry name" value="PROTEIN CBG26694"/>
    <property type="match status" value="1"/>
</dbReference>
<dbReference type="GO" id="GO:0003964">
    <property type="term" value="F:RNA-directed DNA polymerase activity"/>
    <property type="evidence" value="ECO:0007669"/>
    <property type="project" value="UniProtKB-EC"/>
</dbReference>
<evidence type="ECO:0000256" key="1">
    <source>
        <dbReference type="ARBA" id="ARBA00012493"/>
    </source>
</evidence>
<dbReference type="Pfam" id="PF17919">
    <property type="entry name" value="RT_RNaseH_2"/>
    <property type="match status" value="1"/>
</dbReference>
<evidence type="ECO:0000256" key="4">
    <source>
        <dbReference type="ARBA" id="ARBA00022722"/>
    </source>
</evidence>
<dbReference type="Gene3D" id="3.30.70.270">
    <property type="match status" value="2"/>
</dbReference>
<keyword evidence="3" id="KW-0548">Nucleotidyltransferase</keyword>
<evidence type="ECO:0000256" key="8">
    <source>
        <dbReference type="ARBA" id="ARBA00022908"/>
    </source>
</evidence>
<dbReference type="InterPro" id="IPR043128">
    <property type="entry name" value="Rev_trsase/Diguanyl_cyclase"/>
</dbReference>
<accession>A0A6V7XM29</accession>
<reference evidence="11 12" key="1">
    <citation type="submission" date="2020-08" db="EMBL/GenBank/DDBJ databases">
        <authorList>
            <person name="Koutsovoulos G."/>
            <person name="Danchin GJ E."/>
        </authorList>
    </citation>
    <scope>NUCLEOTIDE SEQUENCE [LARGE SCALE GENOMIC DNA]</scope>
</reference>
<dbReference type="InterPro" id="IPR041577">
    <property type="entry name" value="RT_RNaseH_2"/>
</dbReference>
<dbReference type="GO" id="GO:0015074">
    <property type="term" value="P:DNA integration"/>
    <property type="evidence" value="ECO:0007669"/>
    <property type="project" value="UniProtKB-KW"/>
</dbReference>
<evidence type="ECO:0000256" key="2">
    <source>
        <dbReference type="ARBA" id="ARBA00022679"/>
    </source>
</evidence>
<comment type="caution">
    <text evidence="11">The sequence shown here is derived from an EMBL/GenBank/DDBJ whole genome shotgun (WGS) entry which is preliminary data.</text>
</comment>
<dbReference type="Gene3D" id="2.40.70.10">
    <property type="entry name" value="Acid Proteases"/>
    <property type="match status" value="1"/>
</dbReference>
<dbReference type="PROSITE" id="PS50878">
    <property type="entry name" value="RT_POL"/>
    <property type="match status" value="1"/>
</dbReference>
<proteinExistence type="predicted"/>
<dbReference type="GO" id="GO:0004190">
    <property type="term" value="F:aspartic-type endopeptidase activity"/>
    <property type="evidence" value="ECO:0007669"/>
    <property type="project" value="InterPro"/>
</dbReference>
<evidence type="ECO:0000313" key="11">
    <source>
        <dbReference type="EMBL" id="CAD2200323.1"/>
    </source>
</evidence>
<keyword evidence="5" id="KW-0255">Endonuclease</keyword>
<evidence type="ECO:0000256" key="7">
    <source>
        <dbReference type="ARBA" id="ARBA00022884"/>
    </source>
</evidence>
<dbReference type="InterPro" id="IPR043502">
    <property type="entry name" value="DNA/RNA_pol_sf"/>
</dbReference>
<keyword evidence="9" id="KW-0511">Multifunctional enzyme</keyword>
<dbReference type="InterPro" id="IPR021109">
    <property type="entry name" value="Peptidase_aspartic_dom_sf"/>
</dbReference>
<keyword evidence="2" id="KW-0808">Transferase</keyword>
<evidence type="ECO:0000256" key="9">
    <source>
        <dbReference type="ARBA" id="ARBA00023268"/>
    </source>
</evidence>
<keyword evidence="6" id="KW-0460">Magnesium</keyword>
<evidence type="ECO:0000259" key="10">
    <source>
        <dbReference type="PROSITE" id="PS50878"/>
    </source>
</evidence>
<dbReference type="InterPro" id="IPR050951">
    <property type="entry name" value="Retrovirus_Pol_polyprotein"/>
</dbReference>
<evidence type="ECO:0000256" key="3">
    <source>
        <dbReference type="ARBA" id="ARBA00022695"/>
    </source>
</evidence>
<evidence type="ECO:0000256" key="6">
    <source>
        <dbReference type="ARBA" id="ARBA00022842"/>
    </source>
</evidence>
<dbReference type="InterPro" id="IPR001969">
    <property type="entry name" value="Aspartic_peptidase_AS"/>
</dbReference>
<dbReference type="EC" id="2.7.7.49" evidence="1"/>
<dbReference type="PROSITE" id="PS00141">
    <property type="entry name" value="ASP_PROTEASE"/>
    <property type="match status" value="1"/>
</dbReference>
<dbReference type="FunFam" id="3.30.70.270:FF:000020">
    <property type="entry name" value="Transposon Tf2-6 polyprotein-like Protein"/>
    <property type="match status" value="1"/>
</dbReference>
<dbReference type="SUPFAM" id="SSF56672">
    <property type="entry name" value="DNA/RNA polymerases"/>
    <property type="match status" value="1"/>
</dbReference>
<dbReference type="OrthoDB" id="5829234at2759"/>
<dbReference type="Proteomes" id="UP000580250">
    <property type="component" value="Unassembled WGS sequence"/>
</dbReference>
<dbReference type="Gene3D" id="3.10.10.10">
    <property type="entry name" value="HIV Type 1 Reverse Transcriptase, subunit A, domain 1"/>
    <property type="match status" value="1"/>
</dbReference>
<dbReference type="GO" id="GO:0003723">
    <property type="term" value="F:RNA binding"/>
    <property type="evidence" value="ECO:0007669"/>
    <property type="project" value="UniProtKB-KW"/>
</dbReference>
<dbReference type="CDD" id="cd01647">
    <property type="entry name" value="RT_LTR"/>
    <property type="match status" value="1"/>
</dbReference>
<dbReference type="PANTHER" id="PTHR37984:SF5">
    <property type="entry name" value="PROTEIN NYNRIN-LIKE"/>
    <property type="match status" value="1"/>
</dbReference>
<protein>
    <recommendedName>
        <fullName evidence="1">RNA-directed DNA polymerase</fullName>
        <ecNumber evidence="1">2.7.7.49</ecNumber>
    </recommendedName>
</protein>
<evidence type="ECO:0000313" key="12">
    <source>
        <dbReference type="Proteomes" id="UP000580250"/>
    </source>
</evidence>
<sequence length="543" mass="62089">MSFVTKINEWYKSKFGKKEKVEILSVGTVQKFDWLKKDVELNGVNVEFILDSGAQISCITEDTWKLVGSPVLSEVEFSGKSYTGHEFTILGNFECTVRLNEVEEKMVVYVTKAKMNLFGLPWIVAFENKLGFPIVTSLNKAEPTDRVGKENEVFMVHDNKKSIEEELKAKFSRVFGPELGNCSKMKAHLHLKKGAKPVFIRARPVPLGVKKSVEEEIDRLLNIGAIKPIEFADWAAPILAVRKQNGKVRVCIDYSTGLNEALELNKYPLPTPQEIWSEIHGSKVFSQLDLRDAYLQVELDEASKRLTNINTHRGLFEVQRLPFGVKSAPAIFQKLMDELIRGLEGVFAYLDDLIIVSKNEKDHKKTLLELFERIQNYNLRIQLEKCNFFKSELKFLGHIVSEEGIKPDPEKKAIIQKLPRPTDVKELKSVMGSINYYSKFVKELHEIRGPLDELLQKGKEWKWQDKQEEAFNRVKSILSSELMLTHFDPQYEIIVTADASNYGVGAMIAHKFPDGSERAIEYASKSLSLSEKNYGQIEKKVWH</sequence>
<dbReference type="InterPro" id="IPR000477">
    <property type="entry name" value="RT_dom"/>
</dbReference>
<gene>
    <name evidence="11" type="ORF">MENT_LOCUS53782</name>
</gene>
<feature type="domain" description="Reverse transcriptase" evidence="10">
    <location>
        <begin position="222"/>
        <end position="400"/>
    </location>
</feature>
<dbReference type="SUPFAM" id="SSF50630">
    <property type="entry name" value="Acid proteases"/>
    <property type="match status" value="1"/>
</dbReference>
<dbReference type="AlphaFoldDB" id="A0A6V7XM29"/>
<keyword evidence="7" id="KW-0694">RNA-binding</keyword>